<dbReference type="AlphaFoldDB" id="A0A0P9PXJ3"/>
<accession>A0A0P9PXJ3</accession>
<gene>
    <name evidence="1" type="ORF">ALO70_200014</name>
</gene>
<reference evidence="1 2" key="1">
    <citation type="submission" date="2015-09" db="EMBL/GenBank/DDBJ databases">
        <title>Genome announcement of multiple Pseudomonas syringae strains.</title>
        <authorList>
            <person name="Thakur S."/>
            <person name="Wang P.W."/>
            <person name="Gong Y."/>
            <person name="Weir B.S."/>
            <person name="Guttman D.S."/>
        </authorList>
    </citation>
    <scope>NUCLEOTIDE SEQUENCE [LARGE SCALE GENOMIC DNA]</scope>
    <source>
        <strain evidence="1 2">ICMP4455</strain>
    </source>
</reference>
<evidence type="ECO:0000313" key="2">
    <source>
        <dbReference type="Proteomes" id="UP000050490"/>
    </source>
</evidence>
<sequence length="61" mass="6965">MHRHRRRCLNRDEGGLKCQVFLRMHAYPFMDEVGVEIVGRGDIGNRGVSLRTLGDDLVVVN</sequence>
<dbReference type="Proteomes" id="UP000050490">
    <property type="component" value="Unassembled WGS sequence"/>
</dbReference>
<name>A0A0P9PXJ3_PSEA0</name>
<organism evidence="1 2">
    <name type="scientific">Pseudomonas amygdali pv. eriobotryae</name>
    <dbReference type="NCBI Taxonomy" id="129137"/>
    <lineage>
        <taxon>Bacteria</taxon>
        <taxon>Pseudomonadati</taxon>
        <taxon>Pseudomonadota</taxon>
        <taxon>Gammaproteobacteria</taxon>
        <taxon>Pseudomonadales</taxon>
        <taxon>Pseudomonadaceae</taxon>
        <taxon>Pseudomonas</taxon>
        <taxon>Pseudomonas amygdali</taxon>
    </lineage>
</organism>
<proteinExistence type="predicted"/>
<comment type="caution">
    <text evidence="1">The sequence shown here is derived from an EMBL/GenBank/DDBJ whole genome shotgun (WGS) entry which is preliminary data.</text>
</comment>
<evidence type="ECO:0000313" key="1">
    <source>
        <dbReference type="EMBL" id="KPX22475.1"/>
    </source>
</evidence>
<protein>
    <submittedName>
        <fullName evidence="1">Uncharacterized protein</fullName>
    </submittedName>
</protein>
<dbReference type="EMBL" id="LJQI01000365">
    <property type="protein sequence ID" value="KPX22475.1"/>
    <property type="molecule type" value="Genomic_DNA"/>
</dbReference>